<comment type="caution">
    <text evidence="2">The sequence shown here is derived from an EMBL/GenBank/DDBJ whole genome shotgun (WGS) entry which is preliminary data.</text>
</comment>
<evidence type="ECO:0000313" key="3">
    <source>
        <dbReference type="Proteomes" id="UP000053690"/>
    </source>
</evidence>
<name>A0A0X3TXR3_9RHOB</name>
<proteinExistence type="predicted"/>
<dbReference type="STRING" id="1685378.AVO44_06665"/>
<organism evidence="2 3">
    <name type="scientific">Ruegeria profundi</name>
    <dbReference type="NCBI Taxonomy" id="1685378"/>
    <lineage>
        <taxon>Bacteria</taxon>
        <taxon>Pseudomonadati</taxon>
        <taxon>Pseudomonadota</taxon>
        <taxon>Alphaproteobacteria</taxon>
        <taxon>Rhodobacterales</taxon>
        <taxon>Roseobacteraceae</taxon>
        <taxon>Ruegeria</taxon>
    </lineage>
</organism>
<keyword evidence="1" id="KW-0812">Transmembrane</keyword>
<dbReference type="EMBL" id="LQBP01000003">
    <property type="protein sequence ID" value="KUJ79851.1"/>
    <property type="molecule type" value="Genomic_DNA"/>
</dbReference>
<dbReference type="AlphaFoldDB" id="A0A0X3TXR3"/>
<evidence type="ECO:0000256" key="1">
    <source>
        <dbReference type="SAM" id="Phobius"/>
    </source>
</evidence>
<feature type="transmembrane region" description="Helical" evidence="1">
    <location>
        <begin position="21"/>
        <end position="45"/>
    </location>
</feature>
<keyword evidence="1" id="KW-1133">Transmembrane helix</keyword>
<gene>
    <name evidence="2" type="ORF">AVO44_06665</name>
</gene>
<sequence length="195" mass="22875">MLRVFLNTRQLLGRWLRRENGALTVEALLIFPLFVYTVSLTYTFYDGFRQSTANLKAAYTVSDLISREKDGINDTYVSSMHLLMQRMVNNESEMRMRLSFIRYKEDEDRLVVDWSTSCGFAETWTNVNIEALRDRLPPLSDLEPLIIVETVNNYEWTIKPPWMNTDYRFENFIFTRPRIADQISADNLSEQGCTA</sequence>
<keyword evidence="3" id="KW-1185">Reference proteome</keyword>
<reference evidence="3" key="1">
    <citation type="submission" date="2015-12" db="EMBL/GenBank/DDBJ databases">
        <authorList>
            <person name="Zhang G."/>
            <person name="Stingl U."/>
        </authorList>
    </citation>
    <scope>NUCLEOTIDE SEQUENCE [LARGE SCALE GENOMIC DNA]</scope>
    <source>
        <strain evidence="3">ZGT108</strain>
    </source>
</reference>
<evidence type="ECO:0008006" key="4">
    <source>
        <dbReference type="Google" id="ProtNLM"/>
    </source>
</evidence>
<dbReference type="Proteomes" id="UP000053690">
    <property type="component" value="Unassembled WGS sequence"/>
</dbReference>
<evidence type="ECO:0000313" key="2">
    <source>
        <dbReference type="EMBL" id="KUJ79851.1"/>
    </source>
</evidence>
<dbReference type="OrthoDB" id="7876207at2"/>
<accession>A0A0X3TXR3</accession>
<protein>
    <recommendedName>
        <fullName evidence="4">Pilus assembly protein TadE</fullName>
    </recommendedName>
</protein>
<keyword evidence="1" id="KW-0472">Membrane</keyword>
<dbReference type="RefSeq" id="WP_068334378.1">
    <property type="nucleotide sequence ID" value="NZ_LQBP01000003.1"/>
</dbReference>